<protein>
    <recommendedName>
        <fullName evidence="3">IMS import disulfide relay-system CHCH-CHCH-like Cx9C domain-containing protein</fullName>
    </recommendedName>
</protein>
<dbReference type="InterPro" id="IPR034595">
    <property type="entry name" value="NDUFAF8"/>
</dbReference>
<dbReference type="PANTHER" id="PTHR34561:SF1">
    <property type="entry name" value="NADH DEHYDROGENASE [UBIQUINONE] 1 ALPHA SUBCOMPLEX ASSEMBLY FACTOR 8"/>
    <property type="match status" value="1"/>
</dbReference>
<dbReference type="AlphaFoldDB" id="A0A1E4S3F7"/>
<dbReference type="RefSeq" id="XP_020071073.1">
    <property type="nucleotide sequence ID" value="XM_020217129.1"/>
</dbReference>
<evidence type="ECO:0000313" key="1">
    <source>
        <dbReference type="EMBL" id="ODV74034.1"/>
    </source>
</evidence>
<dbReference type="PANTHER" id="PTHR34561">
    <property type="entry name" value="NADH DEHYDROGENASE [UBIQUINONE] 1 ALPHA SUBCOMPLEX ASSEMBLY FACTOR 8"/>
    <property type="match status" value="1"/>
</dbReference>
<evidence type="ECO:0008006" key="3">
    <source>
        <dbReference type="Google" id="ProtNLM"/>
    </source>
</evidence>
<accession>A0A1E4S3F7</accession>
<dbReference type="EMBL" id="KV453929">
    <property type="protein sequence ID" value="ODV74034.1"/>
    <property type="molecule type" value="Genomic_DNA"/>
</dbReference>
<dbReference type="GO" id="GO:0005739">
    <property type="term" value="C:mitochondrion"/>
    <property type="evidence" value="ECO:0007669"/>
    <property type="project" value="InterPro"/>
</dbReference>
<dbReference type="GeneID" id="30991525"/>
<dbReference type="GO" id="GO:0032981">
    <property type="term" value="P:mitochondrial respiratory chain complex I assembly"/>
    <property type="evidence" value="ECO:0007669"/>
    <property type="project" value="InterPro"/>
</dbReference>
<gene>
    <name evidence="1" type="ORF">CYBJADRAFT_184445</name>
</gene>
<name>A0A1E4S3F7_CYBJN</name>
<sequence length="60" mass="6800">MSKSKYSTRPAKKLISATAQCSESGTVYGECILLHYQNLKKGICEKEFQAFKQCVMKHVK</sequence>
<dbReference type="PROSITE" id="PS51808">
    <property type="entry name" value="CHCH"/>
    <property type="match status" value="1"/>
</dbReference>
<dbReference type="OMA" id="ECILLHY"/>
<evidence type="ECO:0000313" key="2">
    <source>
        <dbReference type="Proteomes" id="UP000094389"/>
    </source>
</evidence>
<dbReference type="OrthoDB" id="3821113at2759"/>
<reference evidence="1 2" key="1">
    <citation type="journal article" date="2016" name="Proc. Natl. Acad. Sci. U.S.A.">
        <title>Comparative genomics of biotechnologically important yeasts.</title>
        <authorList>
            <person name="Riley R."/>
            <person name="Haridas S."/>
            <person name="Wolfe K.H."/>
            <person name="Lopes M.R."/>
            <person name="Hittinger C.T."/>
            <person name="Goeker M."/>
            <person name="Salamov A.A."/>
            <person name="Wisecaver J.H."/>
            <person name="Long T.M."/>
            <person name="Calvey C.H."/>
            <person name="Aerts A.L."/>
            <person name="Barry K.W."/>
            <person name="Choi C."/>
            <person name="Clum A."/>
            <person name="Coughlan A.Y."/>
            <person name="Deshpande S."/>
            <person name="Douglass A.P."/>
            <person name="Hanson S.J."/>
            <person name="Klenk H.-P."/>
            <person name="LaButti K.M."/>
            <person name="Lapidus A."/>
            <person name="Lindquist E.A."/>
            <person name="Lipzen A.M."/>
            <person name="Meier-Kolthoff J.P."/>
            <person name="Ohm R.A."/>
            <person name="Otillar R.P."/>
            <person name="Pangilinan J.L."/>
            <person name="Peng Y."/>
            <person name="Rokas A."/>
            <person name="Rosa C.A."/>
            <person name="Scheuner C."/>
            <person name="Sibirny A.A."/>
            <person name="Slot J.C."/>
            <person name="Stielow J.B."/>
            <person name="Sun H."/>
            <person name="Kurtzman C.P."/>
            <person name="Blackwell M."/>
            <person name="Grigoriev I.V."/>
            <person name="Jeffries T.W."/>
        </authorList>
    </citation>
    <scope>NUCLEOTIDE SEQUENCE [LARGE SCALE GENOMIC DNA]</scope>
    <source>
        <strain evidence="2">ATCC 18201 / CBS 1600 / BCRC 20928 / JCM 3617 / NBRC 0987 / NRRL Y-1542</strain>
    </source>
</reference>
<proteinExistence type="predicted"/>
<dbReference type="Proteomes" id="UP000094389">
    <property type="component" value="Unassembled WGS sequence"/>
</dbReference>
<keyword evidence="2" id="KW-1185">Reference proteome</keyword>
<organism evidence="1 2">
    <name type="scientific">Cyberlindnera jadinii (strain ATCC 18201 / CBS 1600 / BCRC 20928 / JCM 3617 / NBRC 0987 / NRRL Y-1542)</name>
    <name type="common">Torula yeast</name>
    <name type="synonym">Candida utilis</name>
    <dbReference type="NCBI Taxonomy" id="983966"/>
    <lineage>
        <taxon>Eukaryota</taxon>
        <taxon>Fungi</taxon>
        <taxon>Dikarya</taxon>
        <taxon>Ascomycota</taxon>
        <taxon>Saccharomycotina</taxon>
        <taxon>Saccharomycetes</taxon>
        <taxon>Phaffomycetales</taxon>
        <taxon>Phaffomycetaceae</taxon>
        <taxon>Cyberlindnera</taxon>
    </lineage>
</organism>